<gene>
    <name evidence="2" type="ORF">KQX54_000569</name>
</gene>
<name>A0AAV7I8F9_COTGL</name>
<keyword evidence="1" id="KW-0175">Coiled coil</keyword>
<protein>
    <submittedName>
        <fullName evidence="2">Uncharacterized protein</fullName>
    </submittedName>
</protein>
<organism evidence="2 3">
    <name type="scientific">Cotesia glomerata</name>
    <name type="common">Lepidopteran parasitic wasp</name>
    <name type="synonym">Apanteles glomeratus</name>
    <dbReference type="NCBI Taxonomy" id="32391"/>
    <lineage>
        <taxon>Eukaryota</taxon>
        <taxon>Metazoa</taxon>
        <taxon>Ecdysozoa</taxon>
        <taxon>Arthropoda</taxon>
        <taxon>Hexapoda</taxon>
        <taxon>Insecta</taxon>
        <taxon>Pterygota</taxon>
        <taxon>Neoptera</taxon>
        <taxon>Endopterygota</taxon>
        <taxon>Hymenoptera</taxon>
        <taxon>Apocrita</taxon>
        <taxon>Ichneumonoidea</taxon>
        <taxon>Braconidae</taxon>
        <taxon>Microgastrinae</taxon>
        <taxon>Cotesia</taxon>
    </lineage>
</organism>
<reference evidence="2 3" key="1">
    <citation type="journal article" date="2021" name="J. Hered.">
        <title>A chromosome-level genome assembly of the parasitoid wasp, Cotesia glomerata (Hymenoptera: Braconidae).</title>
        <authorList>
            <person name="Pinto B.J."/>
            <person name="Weis J.J."/>
            <person name="Gamble T."/>
            <person name="Ode P.J."/>
            <person name="Paul R."/>
            <person name="Zaspel J.M."/>
        </authorList>
    </citation>
    <scope>NUCLEOTIDE SEQUENCE [LARGE SCALE GENOMIC DNA]</scope>
    <source>
        <strain evidence="2">CgM1</strain>
    </source>
</reference>
<accession>A0AAV7I8F9</accession>
<evidence type="ECO:0000313" key="3">
    <source>
        <dbReference type="Proteomes" id="UP000826195"/>
    </source>
</evidence>
<sequence length="184" mass="20980">MEELRGDPEEVNAPDIHLHKLNNLIEELVNRCVPTREFYAKHSPAPWITQELKDIRRRETKLIDDLKEEQADYLERVFNRSGSSKQFWSQIDRLGLTVSSAKSKKPVKFDLRVLNDYYATVVHGTKLPPLETILRTLNQVQNGPTFRFEQATVPQVVKHLTNLSSNALGTDGLPTLALKNSSTC</sequence>
<dbReference type="Proteomes" id="UP000826195">
    <property type="component" value="Unassembled WGS sequence"/>
</dbReference>
<keyword evidence="3" id="KW-1185">Reference proteome</keyword>
<evidence type="ECO:0000256" key="1">
    <source>
        <dbReference type="SAM" id="Coils"/>
    </source>
</evidence>
<dbReference type="AlphaFoldDB" id="A0AAV7I8F9"/>
<dbReference type="EMBL" id="JAHXZJ010001888">
    <property type="protein sequence ID" value="KAH0548338.1"/>
    <property type="molecule type" value="Genomic_DNA"/>
</dbReference>
<feature type="coiled-coil region" evidence="1">
    <location>
        <begin position="49"/>
        <end position="76"/>
    </location>
</feature>
<comment type="caution">
    <text evidence="2">The sequence shown here is derived from an EMBL/GenBank/DDBJ whole genome shotgun (WGS) entry which is preliminary data.</text>
</comment>
<evidence type="ECO:0000313" key="2">
    <source>
        <dbReference type="EMBL" id="KAH0548338.1"/>
    </source>
</evidence>
<proteinExistence type="predicted"/>